<feature type="active site" evidence="13">
    <location>
        <position position="126"/>
    </location>
</feature>
<dbReference type="GO" id="GO:0009002">
    <property type="term" value="F:serine-type D-Ala-D-Ala carboxypeptidase activity"/>
    <property type="evidence" value="ECO:0007669"/>
    <property type="project" value="UniProtKB-EC"/>
</dbReference>
<dbReference type="OrthoDB" id="9795979at2"/>
<evidence type="ECO:0000256" key="6">
    <source>
        <dbReference type="ARBA" id="ARBA00022670"/>
    </source>
</evidence>
<dbReference type="AlphaFoldDB" id="A0A1Z4VVJ2"/>
<dbReference type="EMBL" id="AP018052">
    <property type="protein sequence ID" value="BAZ95214.1"/>
    <property type="molecule type" value="Genomic_DNA"/>
</dbReference>
<name>A0A1Z4VVJ2_9GAMM</name>
<dbReference type="SMART" id="SM00936">
    <property type="entry name" value="PBP5_C"/>
    <property type="match status" value="1"/>
</dbReference>
<dbReference type="GO" id="GO:0071555">
    <property type="term" value="P:cell wall organization"/>
    <property type="evidence" value="ECO:0007669"/>
    <property type="project" value="UniProtKB-KW"/>
</dbReference>
<feature type="signal peptide" evidence="16">
    <location>
        <begin position="1"/>
        <end position="26"/>
    </location>
</feature>
<keyword evidence="10" id="KW-0573">Peptidoglycan synthesis</keyword>
<comment type="pathway">
    <text evidence="2">Cell wall biogenesis; peptidoglycan biosynthesis.</text>
</comment>
<sequence>MMKSFLHFAHSFLTLLLLLSFQTAAAAPMPVPKAPEVGAESYLLIDHHSGQVLAEKNSHNPVEPASITKMMAVYVVFKELQKGALSLEDQVRVSERAWRMPGSRMFIEVGNRVSVEDLLKGVIVQSGNDATVALAEHIAGSEDTFAEYMNKYAADLGLENSHFTNSTGLPDPEHYMSAADIARVARALIQEFPEHYQWYSQKSFTYNDITQHNRNKLLWRDASVDGIKTGHTEAAGYCLVTSAQREDMRLISVVLGTGSEEARADASQALLNYGFRFFETHKLYDAGAKLVDARVWKGASEVLPLGVETPLYLTIPRGRYEDLQANVQRAPRIIAPVAAGERQGSLVINLDGNALTEVPLVALESVAEGSFWQRTVDEVWLYFE</sequence>
<dbReference type="Gene3D" id="3.40.710.10">
    <property type="entry name" value="DD-peptidase/beta-lactamase superfamily"/>
    <property type="match status" value="1"/>
</dbReference>
<dbReference type="GO" id="GO:0009252">
    <property type="term" value="P:peptidoglycan biosynthetic process"/>
    <property type="evidence" value="ECO:0007669"/>
    <property type="project" value="UniProtKB-UniPathway"/>
</dbReference>
<evidence type="ECO:0000256" key="16">
    <source>
        <dbReference type="SAM" id="SignalP"/>
    </source>
</evidence>
<evidence type="ECO:0000259" key="17">
    <source>
        <dbReference type="SMART" id="SM00936"/>
    </source>
</evidence>
<evidence type="ECO:0000256" key="1">
    <source>
        <dbReference type="ARBA" id="ARBA00003217"/>
    </source>
</evidence>
<keyword evidence="8" id="KW-0378">Hydrolase</keyword>
<organism evidence="18 19">
    <name type="scientific">Thiohalobacter thiocyanaticus</name>
    <dbReference type="NCBI Taxonomy" id="585455"/>
    <lineage>
        <taxon>Bacteria</taxon>
        <taxon>Pseudomonadati</taxon>
        <taxon>Pseudomonadota</taxon>
        <taxon>Gammaproteobacteria</taxon>
        <taxon>Thiohalobacterales</taxon>
        <taxon>Thiohalobacteraceae</taxon>
        <taxon>Thiohalobacter</taxon>
    </lineage>
</organism>
<dbReference type="SUPFAM" id="SSF56601">
    <property type="entry name" value="beta-lactamase/transpeptidase-like"/>
    <property type="match status" value="1"/>
</dbReference>
<comment type="similarity">
    <text evidence="3 15">Belongs to the peptidase S11 family.</text>
</comment>
<evidence type="ECO:0000256" key="9">
    <source>
        <dbReference type="ARBA" id="ARBA00022960"/>
    </source>
</evidence>
<comment type="catalytic activity">
    <reaction evidence="12">
        <text>Preferential cleavage: (Ac)2-L-Lys-D-Ala-|-D-Ala. Also transpeptidation of peptidyl-alanyl moieties that are N-acyl substituents of D-alanine.</text>
        <dbReference type="EC" id="3.4.16.4"/>
    </reaction>
</comment>
<dbReference type="SUPFAM" id="SSF69189">
    <property type="entry name" value="Penicillin-binding protein associated domain"/>
    <property type="match status" value="1"/>
</dbReference>
<evidence type="ECO:0000256" key="10">
    <source>
        <dbReference type="ARBA" id="ARBA00022984"/>
    </source>
</evidence>
<protein>
    <recommendedName>
        <fullName evidence="4">serine-type D-Ala-D-Ala carboxypeptidase</fullName>
        <ecNumber evidence="4">3.4.16.4</ecNumber>
    </recommendedName>
</protein>
<feature type="active site" description="Acyl-ester intermediate" evidence="13">
    <location>
        <position position="66"/>
    </location>
</feature>
<evidence type="ECO:0000256" key="8">
    <source>
        <dbReference type="ARBA" id="ARBA00022801"/>
    </source>
</evidence>
<evidence type="ECO:0000256" key="5">
    <source>
        <dbReference type="ARBA" id="ARBA00022645"/>
    </source>
</evidence>
<dbReference type="InterPro" id="IPR015956">
    <property type="entry name" value="Peniciliin-bd_prot_C_sf"/>
</dbReference>
<evidence type="ECO:0000256" key="2">
    <source>
        <dbReference type="ARBA" id="ARBA00004752"/>
    </source>
</evidence>
<dbReference type="InterPro" id="IPR012907">
    <property type="entry name" value="Peptidase_S11_C"/>
</dbReference>
<dbReference type="PANTHER" id="PTHR21581">
    <property type="entry name" value="D-ALANYL-D-ALANINE CARBOXYPEPTIDASE"/>
    <property type="match status" value="1"/>
</dbReference>
<keyword evidence="11" id="KW-0961">Cell wall biogenesis/degradation</keyword>
<dbReference type="InterPro" id="IPR001967">
    <property type="entry name" value="Peptidase_S11_N"/>
</dbReference>
<keyword evidence="9" id="KW-0133">Cell shape</keyword>
<dbReference type="Pfam" id="PF07943">
    <property type="entry name" value="PBP5_C"/>
    <property type="match status" value="1"/>
</dbReference>
<reference evidence="18 19" key="1">
    <citation type="submission" date="2017-05" db="EMBL/GenBank/DDBJ databases">
        <title>Thiocyanate degradation by Thiohalobacter thiocyanaticus FOKN1.</title>
        <authorList>
            <person name="Oshiki M."/>
            <person name="Fukushima T."/>
            <person name="Kawano S."/>
            <person name="Nakagawa J."/>
        </authorList>
    </citation>
    <scope>NUCLEOTIDE SEQUENCE [LARGE SCALE GENOMIC DNA]</scope>
    <source>
        <strain evidence="18 19">FOKN1</strain>
    </source>
</reference>
<feature type="chain" id="PRO_5013097256" description="serine-type D-Ala-D-Ala carboxypeptidase" evidence="16">
    <location>
        <begin position="27"/>
        <end position="384"/>
    </location>
</feature>
<dbReference type="KEGG" id="ttc:FOKN1_2856"/>
<evidence type="ECO:0000256" key="7">
    <source>
        <dbReference type="ARBA" id="ARBA00022729"/>
    </source>
</evidence>
<dbReference type="GO" id="GO:0008360">
    <property type="term" value="P:regulation of cell shape"/>
    <property type="evidence" value="ECO:0007669"/>
    <property type="project" value="UniProtKB-KW"/>
</dbReference>
<evidence type="ECO:0000313" key="19">
    <source>
        <dbReference type="Proteomes" id="UP000218765"/>
    </source>
</evidence>
<evidence type="ECO:0000256" key="4">
    <source>
        <dbReference type="ARBA" id="ARBA00012448"/>
    </source>
</evidence>
<dbReference type="GO" id="GO:0006508">
    <property type="term" value="P:proteolysis"/>
    <property type="evidence" value="ECO:0007669"/>
    <property type="project" value="UniProtKB-KW"/>
</dbReference>
<feature type="domain" description="Peptidase S11 D-Ala-D-Ala carboxypeptidase A C-terminal" evidence="17">
    <location>
        <begin position="278"/>
        <end position="368"/>
    </location>
</feature>
<evidence type="ECO:0000256" key="3">
    <source>
        <dbReference type="ARBA" id="ARBA00007164"/>
    </source>
</evidence>
<evidence type="ECO:0000256" key="12">
    <source>
        <dbReference type="ARBA" id="ARBA00034000"/>
    </source>
</evidence>
<dbReference type="InterPro" id="IPR012338">
    <property type="entry name" value="Beta-lactam/transpept-like"/>
</dbReference>
<evidence type="ECO:0000256" key="11">
    <source>
        <dbReference type="ARBA" id="ARBA00023316"/>
    </source>
</evidence>
<dbReference type="Proteomes" id="UP000218765">
    <property type="component" value="Chromosome"/>
</dbReference>
<dbReference type="InterPro" id="IPR018044">
    <property type="entry name" value="Peptidase_S11"/>
</dbReference>
<feature type="binding site" evidence="14">
    <location>
        <position position="228"/>
    </location>
    <ligand>
        <name>substrate</name>
    </ligand>
</feature>
<comment type="function">
    <text evidence="1">Removes C-terminal D-alanyl residues from sugar-peptide cell wall precursors.</text>
</comment>
<keyword evidence="5 18" id="KW-0121">Carboxypeptidase</keyword>
<accession>A0A1Z4VVJ2</accession>
<dbReference type="InterPro" id="IPR037167">
    <property type="entry name" value="Peptidase_S11_C_sf"/>
</dbReference>
<keyword evidence="19" id="KW-1185">Reference proteome</keyword>
<evidence type="ECO:0000256" key="13">
    <source>
        <dbReference type="PIRSR" id="PIRSR618044-1"/>
    </source>
</evidence>
<evidence type="ECO:0000256" key="15">
    <source>
        <dbReference type="RuleBase" id="RU004016"/>
    </source>
</evidence>
<dbReference type="PANTHER" id="PTHR21581:SF6">
    <property type="entry name" value="TRAFFICKING PROTEIN PARTICLE COMPLEX SUBUNIT 12"/>
    <property type="match status" value="1"/>
</dbReference>
<dbReference type="Gene3D" id="2.60.410.10">
    <property type="entry name" value="D-Ala-D-Ala carboxypeptidase, C-terminal domain"/>
    <property type="match status" value="1"/>
</dbReference>
<keyword evidence="7 16" id="KW-0732">Signal</keyword>
<keyword evidence="6" id="KW-0645">Protease</keyword>
<evidence type="ECO:0000313" key="18">
    <source>
        <dbReference type="EMBL" id="BAZ95214.1"/>
    </source>
</evidence>
<feature type="active site" description="Proton acceptor" evidence="13">
    <location>
        <position position="69"/>
    </location>
</feature>
<evidence type="ECO:0000256" key="14">
    <source>
        <dbReference type="PIRSR" id="PIRSR618044-2"/>
    </source>
</evidence>
<dbReference type="EC" id="3.4.16.4" evidence="4"/>
<dbReference type="PRINTS" id="PR00725">
    <property type="entry name" value="DADACBPTASE1"/>
</dbReference>
<dbReference type="UniPathway" id="UPA00219"/>
<proteinExistence type="inferred from homology"/>
<gene>
    <name evidence="18" type="ORF">FOKN1_2856</name>
</gene>
<dbReference type="Pfam" id="PF00768">
    <property type="entry name" value="Peptidase_S11"/>
    <property type="match status" value="1"/>
</dbReference>
<dbReference type="RefSeq" id="WP_096367224.1">
    <property type="nucleotide sequence ID" value="NZ_AP018052.1"/>
</dbReference>